<dbReference type="RefSeq" id="WP_192770508.1">
    <property type="nucleotide sequence ID" value="NZ_JADBEB010000001.1"/>
</dbReference>
<comment type="caution">
    <text evidence="2">The sequence shown here is derived from an EMBL/GenBank/DDBJ whole genome shotgun (WGS) entry which is preliminary data.</text>
</comment>
<dbReference type="Proteomes" id="UP000649753">
    <property type="component" value="Unassembled WGS sequence"/>
</dbReference>
<proteinExistence type="predicted"/>
<keyword evidence="1" id="KW-1133">Transmembrane helix</keyword>
<organism evidence="2 3">
    <name type="scientific">Plantactinospora soyae</name>
    <dbReference type="NCBI Taxonomy" id="1544732"/>
    <lineage>
        <taxon>Bacteria</taxon>
        <taxon>Bacillati</taxon>
        <taxon>Actinomycetota</taxon>
        <taxon>Actinomycetes</taxon>
        <taxon>Micromonosporales</taxon>
        <taxon>Micromonosporaceae</taxon>
        <taxon>Plantactinospora</taxon>
    </lineage>
</organism>
<feature type="transmembrane region" description="Helical" evidence="1">
    <location>
        <begin position="71"/>
        <end position="89"/>
    </location>
</feature>
<gene>
    <name evidence="2" type="ORF">H4W31_007067</name>
</gene>
<evidence type="ECO:0000313" key="2">
    <source>
        <dbReference type="EMBL" id="MBE1491429.1"/>
    </source>
</evidence>
<feature type="transmembrane region" description="Helical" evidence="1">
    <location>
        <begin position="186"/>
        <end position="211"/>
    </location>
</feature>
<feature type="transmembrane region" description="Helical" evidence="1">
    <location>
        <begin position="290"/>
        <end position="309"/>
    </location>
</feature>
<keyword evidence="1" id="KW-0472">Membrane</keyword>
<evidence type="ECO:0000256" key="1">
    <source>
        <dbReference type="SAM" id="Phobius"/>
    </source>
</evidence>
<evidence type="ECO:0000313" key="3">
    <source>
        <dbReference type="Proteomes" id="UP000649753"/>
    </source>
</evidence>
<keyword evidence="3" id="KW-1185">Reference proteome</keyword>
<protein>
    <submittedName>
        <fullName evidence="2">Uncharacterized protein</fullName>
    </submittedName>
</protein>
<feature type="transmembrane region" description="Helical" evidence="1">
    <location>
        <begin position="39"/>
        <end position="59"/>
    </location>
</feature>
<feature type="transmembrane region" description="Helical" evidence="1">
    <location>
        <begin position="110"/>
        <end position="132"/>
    </location>
</feature>
<accession>A0A927R9G9</accession>
<sequence length="312" mass="32653">MTALEASPTASAPTAAEEVAAPLRVTTPRPLGLAGWPRVVRTLMMLAGAAVALWVAFTNPDRHLPQFHGKWILWAAVAGVLGALSGSTIGSGVARWHDLQQIQRVPVRRILPSVVAFLALVVGAVVTAHAILGSGLTWRSLAFVSIVVLGALPAGATLAGLRVVAMRGLTGTPGEQLASLMRLRRILARVLQMMGSLLLMMVLVGAAAVGWGSSEKIPQSTAFVIGAAGSILIALMHIPAATLLRRRCQVYVDEFSDIADVAKADLIAAAEDRIKMEEILGVNRTSLSELQSGLVIIGPFLATAIAAIIPKL</sequence>
<keyword evidence="1" id="KW-0812">Transmembrane</keyword>
<reference evidence="2" key="1">
    <citation type="submission" date="2020-10" db="EMBL/GenBank/DDBJ databases">
        <title>Sequencing the genomes of 1000 actinobacteria strains.</title>
        <authorList>
            <person name="Klenk H.-P."/>
        </authorList>
    </citation>
    <scope>NUCLEOTIDE SEQUENCE</scope>
    <source>
        <strain evidence="2">DSM 46832</strain>
    </source>
</reference>
<feature type="transmembrane region" description="Helical" evidence="1">
    <location>
        <begin position="138"/>
        <end position="165"/>
    </location>
</feature>
<dbReference type="EMBL" id="JADBEB010000001">
    <property type="protein sequence ID" value="MBE1491429.1"/>
    <property type="molecule type" value="Genomic_DNA"/>
</dbReference>
<name>A0A927R9G9_9ACTN</name>
<feature type="transmembrane region" description="Helical" evidence="1">
    <location>
        <begin position="223"/>
        <end position="244"/>
    </location>
</feature>
<dbReference type="AlphaFoldDB" id="A0A927R9G9"/>